<organism evidence="2 3">
    <name type="scientific">Pogonophryne albipinna</name>
    <dbReference type="NCBI Taxonomy" id="1090488"/>
    <lineage>
        <taxon>Eukaryota</taxon>
        <taxon>Metazoa</taxon>
        <taxon>Chordata</taxon>
        <taxon>Craniata</taxon>
        <taxon>Vertebrata</taxon>
        <taxon>Euteleostomi</taxon>
        <taxon>Actinopterygii</taxon>
        <taxon>Neopterygii</taxon>
        <taxon>Teleostei</taxon>
        <taxon>Neoteleostei</taxon>
        <taxon>Acanthomorphata</taxon>
        <taxon>Eupercaria</taxon>
        <taxon>Perciformes</taxon>
        <taxon>Notothenioidei</taxon>
        <taxon>Pogonophryne</taxon>
    </lineage>
</organism>
<evidence type="ECO:0000256" key="1">
    <source>
        <dbReference type="SAM" id="MobiDB-lite"/>
    </source>
</evidence>
<reference evidence="2" key="1">
    <citation type="submission" date="2022-11" db="EMBL/GenBank/DDBJ databases">
        <title>Chromosome-level genome of Pogonophryne albipinna.</title>
        <authorList>
            <person name="Jo E."/>
        </authorList>
    </citation>
    <scope>NUCLEOTIDE SEQUENCE</scope>
    <source>
        <strain evidence="2">SGF0006</strain>
        <tissue evidence="2">Muscle</tissue>
    </source>
</reference>
<dbReference type="Proteomes" id="UP001219934">
    <property type="component" value="Unassembled WGS sequence"/>
</dbReference>
<name>A0AAD6FSV7_9TELE</name>
<comment type="caution">
    <text evidence="2">The sequence shown here is derived from an EMBL/GenBank/DDBJ whole genome shotgun (WGS) entry which is preliminary data.</text>
</comment>
<keyword evidence="3" id="KW-1185">Reference proteome</keyword>
<dbReference type="EMBL" id="JAPTMU010000003">
    <property type="protein sequence ID" value="KAJ4945815.1"/>
    <property type="molecule type" value="Genomic_DNA"/>
</dbReference>
<gene>
    <name evidence="2" type="ORF">JOQ06_023493</name>
</gene>
<feature type="region of interest" description="Disordered" evidence="1">
    <location>
        <begin position="34"/>
        <end position="55"/>
    </location>
</feature>
<proteinExistence type="predicted"/>
<evidence type="ECO:0000313" key="2">
    <source>
        <dbReference type="EMBL" id="KAJ4945815.1"/>
    </source>
</evidence>
<accession>A0AAD6FSV7</accession>
<dbReference type="AlphaFoldDB" id="A0AAD6FSV7"/>
<evidence type="ECO:0000313" key="3">
    <source>
        <dbReference type="Proteomes" id="UP001219934"/>
    </source>
</evidence>
<protein>
    <submittedName>
        <fullName evidence="2">Uncharacterized protein</fullName>
    </submittedName>
</protein>
<sequence>MAEGPAKNKSKTYYFHPEWKHEFLFTSAKEKTIMPHMPTGGSLGETGQPGAPSCEHPCRQAFKNEPRFSVTAGGETPAADLAAGMIS</sequence>